<accession>A0A010QJZ2</accession>
<name>A0A010QJZ2_9PEZI</name>
<dbReference type="EMBL" id="JARH01000769">
    <property type="protein sequence ID" value="EXF76985.1"/>
    <property type="molecule type" value="Genomic_DNA"/>
</dbReference>
<evidence type="ECO:0000313" key="2">
    <source>
        <dbReference type="EMBL" id="EXF76985.1"/>
    </source>
</evidence>
<dbReference type="OrthoDB" id="10524775at2759"/>
<dbReference type="KEGG" id="cfj:CFIO01_13080"/>
<evidence type="ECO:0000256" key="1">
    <source>
        <dbReference type="SAM" id="MobiDB-lite"/>
    </source>
</evidence>
<keyword evidence="3" id="KW-1185">Reference proteome</keyword>
<organism evidence="2 3">
    <name type="scientific">Colletotrichum fioriniae PJ7</name>
    <dbReference type="NCBI Taxonomy" id="1445577"/>
    <lineage>
        <taxon>Eukaryota</taxon>
        <taxon>Fungi</taxon>
        <taxon>Dikarya</taxon>
        <taxon>Ascomycota</taxon>
        <taxon>Pezizomycotina</taxon>
        <taxon>Sordariomycetes</taxon>
        <taxon>Hypocreomycetidae</taxon>
        <taxon>Glomerellales</taxon>
        <taxon>Glomerellaceae</taxon>
        <taxon>Colletotrichum</taxon>
        <taxon>Colletotrichum acutatum species complex</taxon>
    </lineage>
</organism>
<dbReference type="AlphaFoldDB" id="A0A010QJZ2"/>
<gene>
    <name evidence="2" type="ORF">CFIO01_13080</name>
</gene>
<sequence length="102" mass="10686">MVEVTASSVPQVPNFSSKCKVEKCKGRNWADGTSGLGQKGTERMPIADVIAGDASHLTTPPSPQASSNTSNLTGSLTVDLTSQSSHHLPFPLYSVSGRDLTN</sequence>
<comment type="caution">
    <text evidence="2">The sequence shown here is derived from an EMBL/GenBank/DDBJ whole genome shotgun (WGS) entry which is preliminary data.</text>
</comment>
<dbReference type="HOGENOM" id="CLU_2277270_0_0_1"/>
<protein>
    <submittedName>
        <fullName evidence="2">Uncharacterized protein</fullName>
    </submittedName>
</protein>
<feature type="region of interest" description="Disordered" evidence="1">
    <location>
        <begin position="51"/>
        <end position="74"/>
    </location>
</feature>
<proteinExistence type="predicted"/>
<reference evidence="2 3" key="1">
    <citation type="submission" date="2014-02" db="EMBL/GenBank/DDBJ databases">
        <title>The genome sequence of Colletotrichum fioriniae PJ7.</title>
        <authorList>
            <person name="Baroncelli R."/>
            <person name="Thon M.R."/>
        </authorList>
    </citation>
    <scope>NUCLEOTIDE SEQUENCE [LARGE SCALE GENOMIC DNA]</scope>
    <source>
        <strain evidence="2 3">PJ7</strain>
    </source>
</reference>
<evidence type="ECO:0000313" key="3">
    <source>
        <dbReference type="Proteomes" id="UP000020467"/>
    </source>
</evidence>
<dbReference type="Proteomes" id="UP000020467">
    <property type="component" value="Unassembled WGS sequence"/>
</dbReference>
<feature type="region of interest" description="Disordered" evidence="1">
    <location>
        <begin position="83"/>
        <end position="102"/>
    </location>
</feature>